<accession>A0A4P6YE75</accession>
<proteinExistence type="predicted"/>
<dbReference type="EMBL" id="CP037933">
    <property type="protein sequence ID" value="QBN19095.1"/>
    <property type="molecule type" value="Genomic_DNA"/>
</dbReference>
<name>A0A4P6YE75_9FLAO</name>
<dbReference type="OrthoDB" id="1160493at2"/>
<feature type="signal peptide" evidence="1">
    <location>
        <begin position="1"/>
        <end position="27"/>
    </location>
</feature>
<evidence type="ECO:0000313" key="3">
    <source>
        <dbReference type="Proteomes" id="UP000291124"/>
    </source>
</evidence>
<reference evidence="3" key="1">
    <citation type="submission" date="2019-03" db="EMBL/GenBank/DDBJ databases">
        <title>Flavobacterium sp.</title>
        <authorList>
            <person name="Kim H."/>
        </authorList>
    </citation>
    <scope>NUCLEOTIDE SEQUENCE [LARGE SCALE GENOMIC DNA]</scope>
    <source>
        <strain evidence="3">GS13</strain>
    </source>
</reference>
<evidence type="ECO:0000256" key="1">
    <source>
        <dbReference type="SAM" id="SignalP"/>
    </source>
</evidence>
<keyword evidence="3" id="KW-1185">Reference proteome</keyword>
<dbReference type="AlphaFoldDB" id="A0A4P6YE75"/>
<protein>
    <recommendedName>
        <fullName evidence="4">Alpha-ketoglutarate decarboxylase</fullName>
    </recommendedName>
</protein>
<gene>
    <name evidence="2" type="ORF">E1750_09880</name>
</gene>
<feature type="chain" id="PRO_5020756935" description="Alpha-ketoglutarate decarboxylase" evidence="1">
    <location>
        <begin position="28"/>
        <end position="179"/>
    </location>
</feature>
<dbReference type="KEGG" id="fnk:E1750_09880"/>
<sequence length="179" mass="19972">MKKNHHFSLFRSLFILLFLHQFNSSVAQGPTNLPSQPSNFWKNVQFGGGLGLNFSSGYTDIFIAPSAIYNFNPTVALGAGLNLNYVASNNYYSSFVYGISTIVLVNPIPQIQLSVGLNQSRVNYQEEGFSNYSDDYWDTSLIVGAGYRTGNVTIGVGYNLLQDDRYDAEPFVPFVRAYF</sequence>
<evidence type="ECO:0000313" key="2">
    <source>
        <dbReference type="EMBL" id="QBN19095.1"/>
    </source>
</evidence>
<dbReference type="Gene3D" id="2.40.160.60">
    <property type="entry name" value="Outer membrane protein transport protein (OMPP1/FadL/TodX)"/>
    <property type="match status" value="1"/>
</dbReference>
<evidence type="ECO:0008006" key="4">
    <source>
        <dbReference type="Google" id="ProtNLM"/>
    </source>
</evidence>
<dbReference type="Proteomes" id="UP000291124">
    <property type="component" value="Chromosome"/>
</dbReference>
<dbReference type="RefSeq" id="WP_133276615.1">
    <property type="nucleotide sequence ID" value="NZ_CP037933.1"/>
</dbReference>
<organism evidence="2 3">
    <name type="scientific">Flavobacterium nackdongense</name>
    <dbReference type="NCBI Taxonomy" id="2547394"/>
    <lineage>
        <taxon>Bacteria</taxon>
        <taxon>Pseudomonadati</taxon>
        <taxon>Bacteroidota</taxon>
        <taxon>Flavobacteriia</taxon>
        <taxon>Flavobacteriales</taxon>
        <taxon>Flavobacteriaceae</taxon>
        <taxon>Flavobacterium</taxon>
    </lineage>
</organism>
<keyword evidence="1" id="KW-0732">Signal</keyword>